<evidence type="ECO:0000256" key="3">
    <source>
        <dbReference type="RuleBase" id="RU004508"/>
    </source>
</evidence>
<comment type="caution">
    <text evidence="5">The sequence shown here is derived from an EMBL/GenBank/DDBJ whole genome shotgun (WGS) entry which is preliminary data.</text>
</comment>
<name>A0A7V0T5N0_UNCW3</name>
<sequence length="407" mass="44269">MSGPSITRGEERAVAAVLRSRRLALGPRVAEFERKLARYTGVRHGVAVSSGTAALHLVVRALGIGPGDEVVTTPFSFVASSNCLLYEGAMPVFCDVEPDTFNIDPAAVAAAITPRTRAILAVDVFGHPADWPALRRIARRHGLALVEDSCEALGAALGRRRCGSFGDAAVFAFYPNKQLTTGEGGMIVTNRARLAGLCRSMANQGRRERSGSWLEHVRLGFNYRMSELNAALGLAQFARISTILVRRARVARWYGQELSGIPGIELPRVRPRVRMSWFVYVVRLGPDAPARACVLAGLRSRGIECSDYFRPIHLQPCYRERFGFKPGDFPVAEAVGARTVALPFHAGLGRAEVRRVADALRVALIGPHRGGRTTAGAAGRAGRQRKKRETDSRRPEDGRRRSNGGVQ</sequence>
<evidence type="ECO:0000313" key="5">
    <source>
        <dbReference type="EMBL" id="HDQ99632.1"/>
    </source>
</evidence>
<feature type="region of interest" description="Disordered" evidence="4">
    <location>
        <begin position="370"/>
        <end position="407"/>
    </location>
</feature>
<keyword evidence="2 3" id="KW-0663">Pyridoxal phosphate</keyword>
<reference evidence="5" key="1">
    <citation type="journal article" date="2020" name="mSystems">
        <title>Genome- and Community-Level Interaction Insights into Carbon Utilization and Element Cycling Functions of Hydrothermarchaeota in Hydrothermal Sediment.</title>
        <authorList>
            <person name="Zhou Z."/>
            <person name="Liu Y."/>
            <person name="Xu W."/>
            <person name="Pan J."/>
            <person name="Luo Z.H."/>
            <person name="Li M."/>
        </authorList>
    </citation>
    <scope>NUCLEOTIDE SEQUENCE [LARGE SCALE GENOMIC DNA]</scope>
    <source>
        <strain evidence="5">SpSt-1182</strain>
    </source>
</reference>
<keyword evidence="5" id="KW-0808">Transferase</keyword>
<protein>
    <submittedName>
        <fullName evidence="5">DegT/DnrJ/EryC1/StrS family aminotransferase</fullName>
    </submittedName>
</protein>
<evidence type="ECO:0000256" key="1">
    <source>
        <dbReference type="PIRSR" id="PIRSR000390-1"/>
    </source>
</evidence>
<dbReference type="PIRSF" id="PIRSF000390">
    <property type="entry name" value="PLP_StrS"/>
    <property type="match status" value="1"/>
</dbReference>
<feature type="active site" description="Proton acceptor" evidence="1">
    <location>
        <position position="177"/>
    </location>
</feature>
<dbReference type="Gene3D" id="3.90.1150.10">
    <property type="entry name" value="Aspartate Aminotransferase, domain 1"/>
    <property type="match status" value="1"/>
</dbReference>
<dbReference type="AlphaFoldDB" id="A0A7V0T5N0"/>
<dbReference type="Pfam" id="PF01041">
    <property type="entry name" value="DegT_DnrJ_EryC1"/>
    <property type="match status" value="1"/>
</dbReference>
<organism evidence="5">
    <name type="scientific">candidate division WOR-3 bacterium</name>
    <dbReference type="NCBI Taxonomy" id="2052148"/>
    <lineage>
        <taxon>Bacteria</taxon>
        <taxon>Bacteria division WOR-3</taxon>
    </lineage>
</organism>
<dbReference type="GO" id="GO:0000271">
    <property type="term" value="P:polysaccharide biosynthetic process"/>
    <property type="evidence" value="ECO:0007669"/>
    <property type="project" value="TreeGrafter"/>
</dbReference>
<feature type="compositionally biased region" description="Low complexity" evidence="4">
    <location>
        <begin position="372"/>
        <end position="381"/>
    </location>
</feature>
<dbReference type="PANTHER" id="PTHR30244">
    <property type="entry name" value="TRANSAMINASE"/>
    <property type="match status" value="1"/>
</dbReference>
<dbReference type="GO" id="GO:0008483">
    <property type="term" value="F:transaminase activity"/>
    <property type="evidence" value="ECO:0007669"/>
    <property type="project" value="UniProtKB-KW"/>
</dbReference>
<feature type="compositionally biased region" description="Basic and acidic residues" evidence="4">
    <location>
        <begin position="388"/>
        <end position="400"/>
    </location>
</feature>
<dbReference type="PANTHER" id="PTHR30244:SF39">
    <property type="entry name" value="BLR3650 PROTEIN"/>
    <property type="match status" value="1"/>
</dbReference>
<dbReference type="InterPro" id="IPR015422">
    <property type="entry name" value="PyrdxlP-dep_Trfase_small"/>
</dbReference>
<keyword evidence="5" id="KW-0032">Aminotransferase</keyword>
<evidence type="ECO:0000256" key="2">
    <source>
        <dbReference type="PIRSR" id="PIRSR000390-2"/>
    </source>
</evidence>
<dbReference type="InterPro" id="IPR000653">
    <property type="entry name" value="DegT/StrS_aminotransferase"/>
</dbReference>
<dbReference type="SUPFAM" id="SSF53383">
    <property type="entry name" value="PLP-dependent transferases"/>
    <property type="match status" value="1"/>
</dbReference>
<gene>
    <name evidence="5" type="ORF">ENN51_05030</name>
</gene>
<dbReference type="EMBL" id="DSBX01000195">
    <property type="protein sequence ID" value="HDQ99632.1"/>
    <property type="molecule type" value="Genomic_DNA"/>
</dbReference>
<accession>A0A7V0T5N0</accession>
<evidence type="ECO:0000256" key="4">
    <source>
        <dbReference type="SAM" id="MobiDB-lite"/>
    </source>
</evidence>
<dbReference type="InterPro" id="IPR015424">
    <property type="entry name" value="PyrdxlP-dep_Trfase"/>
</dbReference>
<dbReference type="InterPro" id="IPR015421">
    <property type="entry name" value="PyrdxlP-dep_Trfase_major"/>
</dbReference>
<comment type="similarity">
    <text evidence="3">Belongs to the DegT/DnrJ/EryC1 family.</text>
</comment>
<proteinExistence type="inferred from homology"/>
<dbReference type="Gene3D" id="3.40.640.10">
    <property type="entry name" value="Type I PLP-dependent aspartate aminotransferase-like (Major domain)"/>
    <property type="match status" value="1"/>
</dbReference>
<dbReference type="Proteomes" id="UP000885672">
    <property type="component" value="Unassembled WGS sequence"/>
</dbReference>
<feature type="modified residue" description="N6-(pyridoxal phosphate)lysine" evidence="2">
    <location>
        <position position="177"/>
    </location>
</feature>
<dbReference type="GO" id="GO:0030170">
    <property type="term" value="F:pyridoxal phosphate binding"/>
    <property type="evidence" value="ECO:0007669"/>
    <property type="project" value="TreeGrafter"/>
</dbReference>
<dbReference type="CDD" id="cd00616">
    <property type="entry name" value="AHBA_syn"/>
    <property type="match status" value="1"/>
</dbReference>